<dbReference type="AlphaFoldDB" id="A0A3N4ZAZ2"/>
<dbReference type="SUPFAM" id="SSF55486">
    <property type="entry name" value="Metalloproteases ('zincins'), catalytic domain"/>
    <property type="match status" value="1"/>
</dbReference>
<keyword evidence="2" id="KW-1185">Reference proteome</keyword>
<evidence type="ECO:0000313" key="2">
    <source>
        <dbReference type="Proteomes" id="UP000280726"/>
    </source>
</evidence>
<reference evidence="1 2" key="1">
    <citation type="submission" date="2018-11" db="EMBL/GenBank/DDBJ databases">
        <title>Sequencing the genomes of 1000 actinobacteria strains.</title>
        <authorList>
            <person name="Klenk H.-P."/>
        </authorList>
    </citation>
    <scope>NUCLEOTIDE SEQUENCE [LARGE SCALE GENOMIC DNA]</scope>
    <source>
        <strain evidence="1 2">DSM 14418</strain>
    </source>
</reference>
<dbReference type="OrthoDB" id="5164980at2"/>
<evidence type="ECO:0008006" key="3">
    <source>
        <dbReference type="Google" id="ProtNLM"/>
    </source>
</evidence>
<comment type="caution">
    <text evidence="1">The sequence shown here is derived from an EMBL/GenBank/DDBJ whole genome shotgun (WGS) entry which is preliminary data.</text>
</comment>
<protein>
    <recommendedName>
        <fullName evidence="3">Peptidase M66-like protein</fullName>
    </recommendedName>
</protein>
<evidence type="ECO:0000313" key="1">
    <source>
        <dbReference type="EMBL" id="RPF29106.1"/>
    </source>
</evidence>
<proteinExistence type="predicted"/>
<name>A0A3N4ZAZ2_9MICO</name>
<organism evidence="1 2">
    <name type="scientific">Georgenia muralis</name>
    <dbReference type="NCBI Taxonomy" id="154117"/>
    <lineage>
        <taxon>Bacteria</taxon>
        <taxon>Bacillati</taxon>
        <taxon>Actinomycetota</taxon>
        <taxon>Actinomycetes</taxon>
        <taxon>Micrococcales</taxon>
        <taxon>Bogoriellaceae</taxon>
        <taxon>Georgenia</taxon>
    </lineage>
</organism>
<accession>A0A3N4ZAZ2</accession>
<dbReference type="EMBL" id="RKRA01000001">
    <property type="protein sequence ID" value="RPF29106.1"/>
    <property type="molecule type" value="Genomic_DNA"/>
</dbReference>
<dbReference type="RefSeq" id="WP_123919816.1">
    <property type="nucleotide sequence ID" value="NZ_RKRA01000001.1"/>
</dbReference>
<sequence>MAPETHGDPTMHRDDWLARLAEALGSDDARRVAEVLPRRVWDDWAVERFRFWWVRATGMEVTQSIQHHQAHQHLTDPADRGADNSVRLVAGKTTWVRVYVRGGIFGTVHGVTGRLRVQRRILGFLWVDVATLSPLAPGTVRARPFLDYATERGNVAHTLNFRVPPETFWGNVRMTVTLTDGARREYDTRTVTVDATLRQTLRLRGILVSYNGPTTANATPGIPTPPPLNLAAPSLADLQATSARALRAMPVQAWGSFTQAGATLAWTRPLDDPRLNAGGCSANWNLLLNALTNRRTADGNRTDVVYYGLLPSGIPLGVPGCGIGGLGSAVSGDQGTLLHEIGHGYGFQHTPCGAAGATDPSYPTYEPYAAASIGEYGLDTSTGAVLVPGATSDYMSYCFPQWMSLYQHRRLIQHARLDPRWENDQPWLDTYREWRKYRVEEDLPYPPDPWRRADMRAQQVISVTGVVHPGGRPEVLTVARVAASTQLDGRRTGLTVSLRGRGGEVLAQAPLVRLTTHGGGCGCDDDDTSSYLFQAFVPDVEVGDALTIDGDAGELWVRHAPEEPAEVHHVTAEPGDDGSTNVRWEAHAGKEPEFWVQATQDGGRTWDAVATGVTGDGVVVDAGALPAGAVELRVLAHDGFTTAVSETVRVEVPARAPSVAIMHPVDDQTLPAGGALQLWAAVPGVDVGRDAEIRWVLDGHEVAAGEEAWVEAPEAGAHKLELLVRTGDGEAAAGVTFTTVAIEGGSEES</sequence>
<dbReference type="Proteomes" id="UP000280726">
    <property type="component" value="Unassembled WGS sequence"/>
</dbReference>
<gene>
    <name evidence="1" type="ORF">EDD32_3666</name>
</gene>